<dbReference type="EC" id="1.17.1.8" evidence="9 12"/>
<dbReference type="Gene3D" id="3.30.360.10">
    <property type="entry name" value="Dihydrodipicolinate Reductase, domain 2"/>
    <property type="match status" value="1"/>
</dbReference>
<evidence type="ECO:0000259" key="13">
    <source>
        <dbReference type="Pfam" id="PF01113"/>
    </source>
</evidence>
<feature type="binding site" evidence="12">
    <location>
        <begin position="145"/>
        <end position="146"/>
    </location>
    <ligand>
        <name>(S)-2,3,4,5-tetrahydrodipicolinate</name>
        <dbReference type="ChEBI" id="CHEBI:16845"/>
    </ligand>
</feature>
<proteinExistence type="inferred from homology"/>
<sequence length="238" mass="26374">MNIALIGYGKMGHEIEKIAISRGHSIVSIIDVNNPDDFGSPAFKSADVAIEFSTPDSAIDNYRKCFAAQVPVVAGTTGWLEHMDEVKKACSEGGQTFFYASNYSLGVNIFFVLNKYLARIMNNYPDYDVKMEEIHHIHKLDAPSGTAITLAEGVIENISRKERWNLEVEEKQSDLAIHCIREGEVPGIHEIIYESEADIISIKHDAKSRKGFALGAVVAAEFTKGKKGFLGMNDMLKF</sequence>
<comment type="subcellular location">
    <subcellularLocation>
        <location evidence="12">Cytoplasm</location>
    </subcellularLocation>
</comment>
<evidence type="ECO:0000256" key="9">
    <source>
        <dbReference type="ARBA" id="ARBA00038983"/>
    </source>
</evidence>
<dbReference type="Pfam" id="PF05173">
    <property type="entry name" value="DapB_C"/>
    <property type="match status" value="1"/>
</dbReference>
<dbReference type="PANTHER" id="PTHR20836:SF0">
    <property type="entry name" value="4-HYDROXY-TETRAHYDRODIPICOLINATE REDUCTASE 1, CHLOROPLASTIC-RELATED"/>
    <property type="match status" value="1"/>
</dbReference>
<dbReference type="HAMAP" id="MF_00102">
    <property type="entry name" value="DapB"/>
    <property type="match status" value="1"/>
</dbReference>
<protein>
    <recommendedName>
        <fullName evidence="9 12">4-hydroxy-tetrahydrodipicolinate reductase</fullName>
        <shortName evidence="12">HTPA reductase</shortName>
        <ecNumber evidence="9 12">1.17.1.8</ecNumber>
    </recommendedName>
</protein>
<feature type="binding site" evidence="12">
    <location>
        <position position="136"/>
    </location>
    <ligand>
        <name>(S)-2,3,4,5-tetrahydrodipicolinate</name>
        <dbReference type="ChEBI" id="CHEBI:16845"/>
    </ligand>
</feature>
<comment type="subunit">
    <text evidence="12">Homotetramer.</text>
</comment>
<feature type="domain" description="Dihydrodipicolinate reductase N-terminal" evidence="13">
    <location>
        <begin position="1"/>
        <end position="103"/>
    </location>
</feature>
<organism evidence="15 16">
    <name type="scientific">Dysgonomonas gadei ATCC BAA-286</name>
    <dbReference type="NCBI Taxonomy" id="742766"/>
    <lineage>
        <taxon>Bacteria</taxon>
        <taxon>Pseudomonadati</taxon>
        <taxon>Bacteroidota</taxon>
        <taxon>Bacteroidia</taxon>
        <taxon>Bacteroidales</taxon>
        <taxon>Dysgonomonadaceae</taxon>
        <taxon>Dysgonomonas</taxon>
    </lineage>
</organism>
<dbReference type="GO" id="GO:0019877">
    <property type="term" value="P:diaminopimelate biosynthetic process"/>
    <property type="evidence" value="ECO:0007669"/>
    <property type="project" value="UniProtKB-UniRule"/>
</dbReference>
<evidence type="ECO:0000256" key="3">
    <source>
        <dbReference type="ARBA" id="ARBA00022857"/>
    </source>
</evidence>
<dbReference type="PIRSF" id="PIRSF000161">
    <property type="entry name" value="DHPR"/>
    <property type="match status" value="1"/>
</dbReference>
<dbReference type="GO" id="GO:0005829">
    <property type="term" value="C:cytosol"/>
    <property type="evidence" value="ECO:0007669"/>
    <property type="project" value="TreeGrafter"/>
</dbReference>
<keyword evidence="4 12" id="KW-0220">Diaminopimelate biosynthesis</keyword>
<comment type="caution">
    <text evidence="12">Lacks conserved residue(s) required for the propagation of feature annotation.</text>
</comment>
<evidence type="ECO:0000313" key="15">
    <source>
        <dbReference type="EMBL" id="EGK02486.1"/>
    </source>
</evidence>
<dbReference type="GO" id="GO:0050661">
    <property type="term" value="F:NADP binding"/>
    <property type="evidence" value="ECO:0007669"/>
    <property type="project" value="UniProtKB-UniRule"/>
</dbReference>
<name>F5IWH6_9BACT</name>
<dbReference type="UniPathway" id="UPA00034">
    <property type="reaction ID" value="UER00018"/>
</dbReference>
<dbReference type="InterPro" id="IPR036291">
    <property type="entry name" value="NAD(P)-bd_dom_sf"/>
</dbReference>
<evidence type="ECO:0000313" key="16">
    <source>
        <dbReference type="Proteomes" id="UP000004913"/>
    </source>
</evidence>
<keyword evidence="12" id="KW-0963">Cytoplasm</keyword>
<evidence type="ECO:0000256" key="1">
    <source>
        <dbReference type="ARBA" id="ARBA00006642"/>
    </source>
</evidence>
<comment type="catalytic activity">
    <reaction evidence="10 12">
        <text>(S)-2,3,4,5-tetrahydrodipicolinate + NADP(+) + H2O = (2S,4S)-4-hydroxy-2,3,4,5-tetrahydrodipicolinate + NADPH + H(+)</text>
        <dbReference type="Rhea" id="RHEA:35331"/>
        <dbReference type="ChEBI" id="CHEBI:15377"/>
        <dbReference type="ChEBI" id="CHEBI:15378"/>
        <dbReference type="ChEBI" id="CHEBI:16845"/>
        <dbReference type="ChEBI" id="CHEBI:57783"/>
        <dbReference type="ChEBI" id="CHEBI:58349"/>
        <dbReference type="ChEBI" id="CHEBI:67139"/>
        <dbReference type="EC" id="1.17.1.8"/>
    </reaction>
</comment>
<dbReference type="Gene3D" id="3.40.50.720">
    <property type="entry name" value="NAD(P)-binding Rossmann-like Domain"/>
    <property type="match status" value="1"/>
</dbReference>
<dbReference type="SUPFAM" id="SSF51735">
    <property type="entry name" value="NAD(P)-binding Rossmann-fold domains"/>
    <property type="match status" value="1"/>
</dbReference>
<evidence type="ECO:0000256" key="7">
    <source>
        <dbReference type="ARBA" id="ARBA00023154"/>
    </source>
</evidence>
<comment type="pathway">
    <text evidence="8 12">Amino-acid biosynthesis; L-lysine biosynthesis via DAP pathway; (S)-tetrahydrodipicolinate from L-aspartate: step 4/4.</text>
</comment>
<feature type="active site" description="Proton donor" evidence="12">
    <location>
        <position position="139"/>
    </location>
</feature>
<evidence type="ECO:0000256" key="4">
    <source>
        <dbReference type="ARBA" id="ARBA00022915"/>
    </source>
</evidence>
<evidence type="ECO:0000256" key="2">
    <source>
        <dbReference type="ARBA" id="ARBA00022605"/>
    </source>
</evidence>
<dbReference type="GO" id="GO:0009089">
    <property type="term" value="P:lysine biosynthetic process via diaminopimelate"/>
    <property type="evidence" value="ECO:0007669"/>
    <property type="project" value="UniProtKB-UniRule"/>
</dbReference>
<dbReference type="eggNOG" id="COG0289">
    <property type="taxonomic scope" value="Bacteria"/>
</dbReference>
<evidence type="ECO:0000256" key="12">
    <source>
        <dbReference type="HAMAP-Rule" id="MF_00102"/>
    </source>
</evidence>
<comment type="caution">
    <text evidence="12">Was originally thought to be a dihydrodipicolinate reductase (DHDPR), catalyzing the conversion of dihydrodipicolinate to tetrahydrodipicolinate. However, it was shown in E.coli that the substrate of the enzymatic reaction is not dihydrodipicolinate (DHDP) but in fact (2S,4S)-4-hydroxy-2,3,4,5-tetrahydrodipicolinic acid (HTPA), the product released by the DapA-catalyzed reaction.</text>
</comment>
<dbReference type="OrthoDB" id="9790352at2"/>
<dbReference type="GO" id="GO:0016726">
    <property type="term" value="F:oxidoreductase activity, acting on CH or CH2 groups, NAD or NADP as acceptor"/>
    <property type="evidence" value="ECO:0007669"/>
    <property type="project" value="UniProtKB-UniRule"/>
</dbReference>
<dbReference type="Pfam" id="PF01113">
    <property type="entry name" value="DapB_N"/>
    <property type="match status" value="1"/>
</dbReference>
<keyword evidence="2 12" id="KW-0028">Amino-acid biosynthesis</keyword>
<feature type="domain" description="Dihydrodipicolinate reductase C-terminal" evidence="14">
    <location>
        <begin position="106"/>
        <end position="236"/>
    </location>
</feature>
<dbReference type="CDD" id="cd02274">
    <property type="entry name" value="DHDPR_N"/>
    <property type="match status" value="1"/>
</dbReference>
<dbReference type="SUPFAM" id="SSF55347">
    <property type="entry name" value="Glyceraldehyde-3-phosphate dehydrogenase-like, C-terminal domain"/>
    <property type="match status" value="1"/>
</dbReference>
<comment type="similarity">
    <text evidence="1 12">Belongs to the DapB family.</text>
</comment>
<keyword evidence="5 12" id="KW-0560">Oxidoreductase</keyword>
<dbReference type="InterPro" id="IPR000846">
    <property type="entry name" value="DapB_N"/>
</dbReference>
<accession>F5IWH6</accession>
<feature type="binding site" evidence="12">
    <location>
        <position position="31"/>
    </location>
    <ligand>
        <name>NAD(+)</name>
        <dbReference type="ChEBI" id="CHEBI:57540"/>
    </ligand>
</feature>
<dbReference type="InterPro" id="IPR023940">
    <property type="entry name" value="DHDPR_bac"/>
</dbReference>
<comment type="caution">
    <text evidence="15">The sequence shown here is derived from an EMBL/GenBank/DDBJ whole genome shotgun (WGS) entry which is preliminary data.</text>
</comment>
<feature type="binding site" evidence="12">
    <location>
        <begin position="100"/>
        <end position="103"/>
    </location>
    <ligand>
        <name>NAD(+)</name>
        <dbReference type="ChEBI" id="CHEBI:57540"/>
    </ligand>
</feature>
<keyword evidence="16" id="KW-1185">Reference proteome</keyword>
<dbReference type="AlphaFoldDB" id="F5IWH6"/>
<dbReference type="PANTHER" id="PTHR20836">
    <property type="entry name" value="DIHYDRODIPICOLINATE REDUCTASE"/>
    <property type="match status" value="1"/>
</dbReference>
<evidence type="ECO:0000256" key="8">
    <source>
        <dbReference type="ARBA" id="ARBA00037922"/>
    </source>
</evidence>
<dbReference type="GO" id="GO:0008839">
    <property type="term" value="F:4-hydroxy-tetrahydrodipicolinate reductase"/>
    <property type="evidence" value="ECO:0007669"/>
    <property type="project" value="UniProtKB-UniRule"/>
</dbReference>
<dbReference type="InterPro" id="IPR022663">
    <property type="entry name" value="DapB_C"/>
</dbReference>
<keyword evidence="7 12" id="KW-0457">Lysine biosynthesis</keyword>
<evidence type="ECO:0000256" key="11">
    <source>
        <dbReference type="ARBA" id="ARBA00049396"/>
    </source>
</evidence>
<dbReference type="GO" id="GO:0051287">
    <property type="term" value="F:NAD binding"/>
    <property type="evidence" value="ECO:0007669"/>
    <property type="project" value="UniProtKB-UniRule"/>
</dbReference>
<feature type="binding site" evidence="12">
    <location>
        <begin position="75"/>
        <end position="77"/>
    </location>
    <ligand>
        <name>NAD(+)</name>
        <dbReference type="ChEBI" id="CHEBI:57540"/>
    </ligand>
</feature>
<reference evidence="15 16" key="1">
    <citation type="submission" date="2011-04" db="EMBL/GenBank/DDBJ databases">
        <title>The Genome Sequence of Dysgonomonas gadei ATCC BAA-286.</title>
        <authorList>
            <consortium name="The Broad Institute Genome Sequencing Platform"/>
            <person name="Earl A."/>
            <person name="Ward D."/>
            <person name="Feldgarden M."/>
            <person name="Gevers D."/>
            <person name="Pudlo N."/>
            <person name="Martens E."/>
            <person name="Allen-Vercoe E."/>
            <person name="Young S.K."/>
            <person name="Zeng Q."/>
            <person name="Gargeya S."/>
            <person name="Fitzgerald M."/>
            <person name="Haas B."/>
            <person name="Abouelleil A."/>
            <person name="Alvarado L."/>
            <person name="Arachchi H.M."/>
            <person name="Berlin A."/>
            <person name="Brown A."/>
            <person name="Chapman S.B."/>
            <person name="Chen Z."/>
            <person name="Dunbar C."/>
            <person name="Freedman E."/>
            <person name="Gearin G."/>
            <person name="Gellesch M."/>
            <person name="Goldberg J."/>
            <person name="Griggs A."/>
            <person name="Gujja S."/>
            <person name="Heiman D."/>
            <person name="Howarth C."/>
            <person name="Larson L."/>
            <person name="Lui A."/>
            <person name="MacDonald P.J.P."/>
            <person name="Mehta T."/>
            <person name="Montmayeur A."/>
            <person name="Murphy C."/>
            <person name="Neiman D."/>
            <person name="Pearson M."/>
            <person name="Priest M."/>
            <person name="Roberts A."/>
            <person name="Saif S."/>
            <person name="Shea T."/>
            <person name="Shenoy N."/>
            <person name="Sisk P."/>
            <person name="Stolte C."/>
            <person name="Sykes S."/>
            <person name="Yandava C."/>
            <person name="Wortman J."/>
            <person name="Nusbaum C."/>
            <person name="Birren B."/>
        </authorList>
    </citation>
    <scope>NUCLEOTIDE SEQUENCE [LARGE SCALE GENOMIC DNA]</scope>
    <source>
        <strain evidence="15 16">ATCC BAA-286</strain>
    </source>
</reference>
<dbReference type="STRING" id="742766.HMPREF9455_01443"/>
<keyword evidence="3 12" id="KW-0521">NADP</keyword>
<feature type="active site" description="Proton donor/acceptor" evidence="12">
    <location>
        <position position="135"/>
    </location>
</feature>
<dbReference type="EMBL" id="ADLV01000017">
    <property type="protein sequence ID" value="EGK02486.1"/>
    <property type="molecule type" value="Genomic_DNA"/>
</dbReference>
<evidence type="ECO:0000256" key="5">
    <source>
        <dbReference type="ARBA" id="ARBA00023002"/>
    </source>
</evidence>
<keyword evidence="6 12" id="KW-0520">NAD</keyword>
<dbReference type="RefSeq" id="WP_006798958.1">
    <property type="nucleotide sequence ID" value="NZ_GL891981.1"/>
</dbReference>
<comment type="catalytic activity">
    <reaction evidence="11 12">
        <text>(S)-2,3,4,5-tetrahydrodipicolinate + NAD(+) + H2O = (2S,4S)-4-hydroxy-2,3,4,5-tetrahydrodipicolinate + NADH + H(+)</text>
        <dbReference type="Rhea" id="RHEA:35323"/>
        <dbReference type="ChEBI" id="CHEBI:15377"/>
        <dbReference type="ChEBI" id="CHEBI:15378"/>
        <dbReference type="ChEBI" id="CHEBI:16845"/>
        <dbReference type="ChEBI" id="CHEBI:57540"/>
        <dbReference type="ChEBI" id="CHEBI:57945"/>
        <dbReference type="ChEBI" id="CHEBI:67139"/>
        <dbReference type="EC" id="1.17.1.8"/>
    </reaction>
</comment>
<comment type="function">
    <text evidence="12">Catalyzes the conversion of 4-hydroxy-tetrahydrodipicolinate (HTPA) to tetrahydrodipicolinate.</text>
</comment>
<evidence type="ECO:0000256" key="6">
    <source>
        <dbReference type="ARBA" id="ARBA00023027"/>
    </source>
</evidence>
<evidence type="ECO:0000256" key="10">
    <source>
        <dbReference type="ARBA" id="ARBA00049080"/>
    </source>
</evidence>
<dbReference type="HOGENOM" id="CLU_047479_1_0_10"/>
<dbReference type="Proteomes" id="UP000004913">
    <property type="component" value="Unassembled WGS sequence"/>
</dbReference>
<gene>
    <name evidence="12" type="primary">dapB</name>
    <name evidence="15" type="ORF">HMPREF9455_01443</name>
</gene>
<evidence type="ECO:0000259" key="14">
    <source>
        <dbReference type="Pfam" id="PF05173"/>
    </source>
</evidence>
<dbReference type="NCBIfam" id="TIGR00036">
    <property type="entry name" value="dapB"/>
    <property type="match status" value="1"/>
</dbReference>